<dbReference type="EMBL" id="VIIS01000750">
    <property type="protein sequence ID" value="KAF0305448.1"/>
    <property type="molecule type" value="Genomic_DNA"/>
</dbReference>
<accession>A0A6A4WT94</accession>
<dbReference type="GO" id="GO:0030054">
    <property type="term" value="C:cell junction"/>
    <property type="evidence" value="ECO:0007669"/>
    <property type="project" value="TreeGrafter"/>
</dbReference>
<dbReference type="PANTHER" id="PTHR23119">
    <property type="entry name" value="DISCS LARGE"/>
    <property type="match status" value="1"/>
</dbReference>
<feature type="region of interest" description="Disordered" evidence="4">
    <location>
        <begin position="597"/>
        <end position="617"/>
    </location>
</feature>
<evidence type="ECO:0000313" key="7">
    <source>
        <dbReference type="Proteomes" id="UP000440578"/>
    </source>
</evidence>
<dbReference type="Gene3D" id="3.80.10.10">
    <property type="entry name" value="Ribonuclease Inhibitor"/>
    <property type="match status" value="2"/>
</dbReference>
<dbReference type="GO" id="GO:0097120">
    <property type="term" value="P:receptor localization to synapse"/>
    <property type="evidence" value="ECO:0007669"/>
    <property type="project" value="TreeGrafter"/>
</dbReference>
<dbReference type="SUPFAM" id="SSF50156">
    <property type="entry name" value="PDZ domain-like"/>
    <property type="match status" value="1"/>
</dbReference>
<protein>
    <submittedName>
        <fullName evidence="6">Erbin</fullName>
    </submittedName>
</protein>
<dbReference type="AlphaFoldDB" id="A0A6A4WT94"/>
<reference evidence="6 7" key="1">
    <citation type="submission" date="2019-07" db="EMBL/GenBank/DDBJ databases">
        <title>Draft genome assembly of a fouling barnacle, Amphibalanus amphitrite (Darwin, 1854): The first reference genome for Thecostraca.</title>
        <authorList>
            <person name="Kim W."/>
        </authorList>
    </citation>
    <scope>NUCLEOTIDE SEQUENCE [LARGE SCALE GENOMIC DNA]</scope>
    <source>
        <strain evidence="6">SNU_AA5</strain>
        <tissue evidence="6">Soma without cirri and trophi</tissue>
    </source>
</reference>
<comment type="similarity">
    <text evidence="1">Belongs to the LAP (LRR and PDZ) protein family.</text>
</comment>
<dbReference type="Pfam" id="PF23598">
    <property type="entry name" value="LRR_14"/>
    <property type="match status" value="2"/>
</dbReference>
<dbReference type="Pfam" id="PF13855">
    <property type="entry name" value="LRR_8"/>
    <property type="match status" value="1"/>
</dbReference>
<feature type="compositionally biased region" description="Polar residues" evidence="4">
    <location>
        <begin position="543"/>
        <end position="561"/>
    </location>
</feature>
<feature type="domain" description="PDZ" evidence="5">
    <location>
        <begin position="848"/>
        <end position="933"/>
    </location>
</feature>
<dbReference type="PROSITE" id="PS51450">
    <property type="entry name" value="LRR"/>
    <property type="match status" value="4"/>
</dbReference>
<feature type="compositionally biased region" description="Basic and acidic residues" evidence="4">
    <location>
        <begin position="629"/>
        <end position="640"/>
    </location>
</feature>
<gene>
    <name evidence="6" type="primary">ERBIN_2</name>
    <name evidence="6" type="ORF">FJT64_022907</name>
</gene>
<name>A0A6A4WT94_AMPAM</name>
<dbReference type="EMBL" id="VIIS01000750">
    <property type="protein sequence ID" value="KAF0305447.1"/>
    <property type="molecule type" value="Genomic_DNA"/>
</dbReference>
<dbReference type="SUPFAM" id="SSF52058">
    <property type="entry name" value="L domain-like"/>
    <property type="match status" value="1"/>
</dbReference>
<organism evidence="6 7">
    <name type="scientific">Amphibalanus amphitrite</name>
    <name type="common">Striped barnacle</name>
    <name type="synonym">Balanus amphitrite</name>
    <dbReference type="NCBI Taxonomy" id="1232801"/>
    <lineage>
        <taxon>Eukaryota</taxon>
        <taxon>Metazoa</taxon>
        <taxon>Ecdysozoa</taxon>
        <taxon>Arthropoda</taxon>
        <taxon>Crustacea</taxon>
        <taxon>Multicrustacea</taxon>
        <taxon>Cirripedia</taxon>
        <taxon>Thoracica</taxon>
        <taxon>Thoracicalcarea</taxon>
        <taxon>Balanomorpha</taxon>
        <taxon>Balanoidea</taxon>
        <taxon>Balanidae</taxon>
        <taxon>Amphibalaninae</taxon>
        <taxon>Amphibalanus</taxon>
    </lineage>
</organism>
<dbReference type="InterPro" id="IPR001478">
    <property type="entry name" value="PDZ"/>
</dbReference>
<dbReference type="GO" id="GO:0019901">
    <property type="term" value="F:protein kinase binding"/>
    <property type="evidence" value="ECO:0007669"/>
    <property type="project" value="TreeGrafter"/>
</dbReference>
<dbReference type="GO" id="GO:0016323">
    <property type="term" value="C:basolateral plasma membrane"/>
    <property type="evidence" value="ECO:0007669"/>
    <property type="project" value="TreeGrafter"/>
</dbReference>
<dbReference type="GO" id="GO:0098609">
    <property type="term" value="P:cell-cell adhesion"/>
    <property type="evidence" value="ECO:0007669"/>
    <property type="project" value="TreeGrafter"/>
</dbReference>
<dbReference type="GO" id="GO:0045197">
    <property type="term" value="P:establishment or maintenance of epithelial cell apical/basal polarity"/>
    <property type="evidence" value="ECO:0007669"/>
    <property type="project" value="TreeGrafter"/>
</dbReference>
<evidence type="ECO:0000313" key="6">
    <source>
        <dbReference type="EMBL" id="KAF0305448.1"/>
    </source>
</evidence>
<dbReference type="FunFam" id="3.80.10.10:FF:000013">
    <property type="entry name" value="Erbin isoform 7"/>
    <property type="match status" value="1"/>
</dbReference>
<evidence type="ECO:0000256" key="2">
    <source>
        <dbReference type="ARBA" id="ARBA00022614"/>
    </source>
</evidence>
<dbReference type="Proteomes" id="UP000440578">
    <property type="component" value="Unassembled WGS sequence"/>
</dbReference>
<dbReference type="InterPro" id="IPR001611">
    <property type="entry name" value="Leu-rich_rpt"/>
</dbReference>
<dbReference type="InterPro" id="IPR003591">
    <property type="entry name" value="Leu-rich_rpt_typical-subtyp"/>
</dbReference>
<evidence type="ECO:0000259" key="5">
    <source>
        <dbReference type="PROSITE" id="PS50106"/>
    </source>
</evidence>
<dbReference type="PROSITE" id="PS50106">
    <property type="entry name" value="PDZ"/>
    <property type="match status" value="1"/>
</dbReference>
<feature type="compositionally biased region" description="Low complexity" evidence="4">
    <location>
        <begin position="519"/>
        <end position="542"/>
    </location>
</feature>
<feature type="compositionally biased region" description="Polar residues" evidence="4">
    <location>
        <begin position="716"/>
        <end position="733"/>
    </location>
</feature>
<dbReference type="InterPro" id="IPR055414">
    <property type="entry name" value="LRR_R13L4/SHOC2-like"/>
</dbReference>
<feature type="compositionally biased region" description="Low complexity" evidence="4">
    <location>
        <begin position="734"/>
        <end position="747"/>
    </location>
</feature>
<dbReference type="SMART" id="SM00369">
    <property type="entry name" value="LRR_TYP"/>
    <property type="match status" value="13"/>
</dbReference>
<dbReference type="Gene3D" id="2.30.42.10">
    <property type="match status" value="1"/>
</dbReference>
<dbReference type="InterPro" id="IPR036034">
    <property type="entry name" value="PDZ_sf"/>
</dbReference>
<dbReference type="InterPro" id="IPR032675">
    <property type="entry name" value="LRR_dom_sf"/>
</dbReference>
<dbReference type="OrthoDB" id="676979at2759"/>
<dbReference type="Pfam" id="PF00595">
    <property type="entry name" value="PDZ"/>
    <property type="match status" value="1"/>
</dbReference>
<dbReference type="SUPFAM" id="SSF52075">
    <property type="entry name" value="Outer arm dynein light chain 1"/>
    <property type="match status" value="1"/>
</dbReference>
<dbReference type="SMART" id="SM00364">
    <property type="entry name" value="LRR_BAC"/>
    <property type="match status" value="11"/>
</dbReference>
<keyword evidence="7" id="KW-1185">Reference proteome</keyword>
<keyword evidence="2" id="KW-0433">Leucine-rich repeat</keyword>
<evidence type="ECO:0000256" key="3">
    <source>
        <dbReference type="ARBA" id="ARBA00022737"/>
    </source>
</evidence>
<dbReference type="PANTHER" id="PTHR23119:SF50">
    <property type="entry name" value="PDZ DOMAIN-CONTAINING PROTEIN"/>
    <property type="match status" value="1"/>
</dbReference>
<dbReference type="InterPro" id="IPR050614">
    <property type="entry name" value="Synaptic_Scaffolding_LAP-MAGUK"/>
</dbReference>
<comment type="caution">
    <text evidence="6">The sequence shown here is derived from an EMBL/GenBank/DDBJ whole genome shotgun (WGS) entry which is preliminary data.</text>
</comment>
<evidence type="ECO:0000256" key="1">
    <source>
        <dbReference type="ARBA" id="ARBA00007772"/>
    </source>
</evidence>
<proteinExistence type="inferred from homology"/>
<keyword evidence="3" id="KW-0677">Repeat</keyword>
<sequence length="935" mass="100716">MGMPLLTELCGCFRRRPEEVRELDYRHCSLRDVPGEVFTFERTLEELHLDSNQVCDLPVSLFHCHSLKHLGLSDNELQTLPPAVASLIHLHVLDVSKNAITTIPDNINGCKQLRSVDASVNPLARLPDGFTQLLALQELYLNDTFLEYLPANFGRLSRLRVLELRENRLTSLPKSMSRLTHLQRLDLGQNDLSQLPEVVGSLTALTELLCDFNKISRLPALLGQLTRLQHLDASNNKISFLADEIGNCTQLVYLQLSANNLRTLPESCSLLTRLITLKVDDNTLTSVPENLGHISDLEELMASHNDLTRLPPSVGLLRRLTDLNLDNNLLLQLPPELGSCTSLRVLSVRSNRLTTVPAELGHLSTLRVLNLCSNRISHLPCSFTKLHNLQALWLSPNQNKPLVRLQSETLPGSGQRVLTCFMLPQHDDPSPDDDGDCHDTLRLRPQQLAALEADLAARSHIKFAFDHSSEPTVQGRLLRAPTPYPKELRELAKHARNLQKLERRPEHSLVNGEHVVSQASAGGAEPTEAAPARDAPARDSTAQPATVSDTKPTDTAASVKQANERVGTSPPPYHIAAVHSRMAGEFAAAAPAPANSHHMLNMSLDTPSERHPPSAPLRLNETFDLADLGRPEAAGRRPNAESRLQPTQEETGPPIEYKLPPEETDPPPLRQERTESSEKGAAGEAERPAPSDDSPSERQIVSSAAGPTTGPGGPQLLSTISQITDYDSSTSDSAEAAAAAAAGRARGSPLRVVLASRPPVSGAQTPTGRGGPPAQQQAVERVDTPTGVDAAPSPGIGAAARRSAVPAVHGRSTSRIPVSTRPGQVAASPSPAARHGWPLPPTTAGWHQMELTIEKNPGLGFSIAGGSSEGGHSGKGVYISRVHADSPAWGVLRPGDLLQAVDDCDLSAASHEHAVNAIVNTGSSVRLRLLRPAAV</sequence>
<dbReference type="GO" id="GO:0043113">
    <property type="term" value="P:receptor clustering"/>
    <property type="evidence" value="ECO:0007669"/>
    <property type="project" value="TreeGrafter"/>
</dbReference>
<dbReference type="SMART" id="SM00228">
    <property type="entry name" value="PDZ"/>
    <property type="match status" value="1"/>
</dbReference>
<evidence type="ECO:0000256" key="4">
    <source>
        <dbReference type="SAM" id="MobiDB-lite"/>
    </source>
</evidence>
<feature type="region of interest" description="Disordered" evidence="4">
    <location>
        <begin position="516"/>
        <end position="574"/>
    </location>
</feature>
<feature type="region of interest" description="Disordered" evidence="4">
    <location>
        <begin position="629"/>
        <end position="837"/>
    </location>
</feature>